<protein>
    <submittedName>
        <fullName evidence="1">Uncharacterized protein</fullName>
    </submittedName>
</protein>
<name>A0AAE0RPV9_9BIVA</name>
<organism evidence="1 2">
    <name type="scientific">Potamilus streckersoni</name>
    <dbReference type="NCBI Taxonomy" id="2493646"/>
    <lineage>
        <taxon>Eukaryota</taxon>
        <taxon>Metazoa</taxon>
        <taxon>Spiralia</taxon>
        <taxon>Lophotrochozoa</taxon>
        <taxon>Mollusca</taxon>
        <taxon>Bivalvia</taxon>
        <taxon>Autobranchia</taxon>
        <taxon>Heteroconchia</taxon>
        <taxon>Palaeoheterodonta</taxon>
        <taxon>Unionida</taxon>
        <taxon>Unionoidea</taxon>
        <taxon>Unionidae</taxon>
        <taxon>Ambleminae</taxon>
        <taxon>Lampsilini</taxon>
        <taxon>Potamilus</taxon>
    </lineage>
</organism>
<dbReference type="EMBL" id="JAEAOA010000557">
    <property type="protein sequence ID" value="KAK3577341.1"/>
    <property type="molecule type" value="Genomic_DNA"/>
</dbReference>
<reference evidence="1" key="2">
    <citation type="journal article" date="2021" name="Genome Biol. Evol.">
        <title>Developing a high-quality reference genome for a parasitic bivalve with doubly uniparental inheritance (Bivalvia: Unionida).</title>
        <authorList>
            <person name="Smith C.H."/>
        </authorList>
    </citation>
    <scope>NUCLEOTIDE SEQUENCE</scope>
    <source>
        <strain evidence="1">CHS0354</strain>
        <tissue evidence="1">Mantle</tissue>
    </source>
</reference>
<dbReference type="Proteomes" id="UP001195483">
    <property type="component" value="Unassembled WGS sequence"/>
</dbReference>
<gene>
    <name evidence="1" type="ORF">CHS0354_008437</name>
</gene>
<reference evidence="1" key="3">
    <citation type="submission" date="2023-05" db="EMBL/GenBank/DDBJ databases">
        <authorList>
            <person name="Smith C.H."/>
        </authorList>
    </citation>
    <scope>NUCLEOTIDE SEQUENCE</scope>
    <source>
        <strain evidence="1">CHS0354</strain>
        <tissue evidence="1">Mantle</tissue>
    </source>
</reference>
<proteinExistence type="predicted"/>
<evidence type="ECO:0000313" key="1">
    <source>
        <dbReference type="EMBL" id="KAK3577341.1"/>
    </source>
</evidence>
<accession>A0AAE0RPV9</accession>
<reference evidence="1" key="1">
    <citation type="journal article" date="2021" name="Genome Biol. Evol.">
        <title>A High-Quality Reference Genome for a Parasitic Bivalve with Doubly Uniparental Inheritance (Bivalvia: Unionida).</title>
        <authorList>
            <person name="Smith C.H."/>
        </authorList>
    </citation>
    <scope>NUCLEOTIDE SEQUENCE</scope>
    <source>
        <strain evidence="1">CHS0354</strain>
    </source>
</reference>
<feature type="non-terminal residue" evidence="1">
    <location>
        <position position="1"/>
    </location>
</feature>
<dbReference type="AlphaFoldDB" id="A0AAE0RPV9"/>
<sequence>SNKAADVLKGKLNYSDINLKLIQDVCTRWNSTVDMIERFLESKPVVFAALVTKGLRSKASDISSLLEDITLAEAIVNCCFHVENYDNYKLGDDTYGINHTSIPVKVPVCYISCREKRL</sequence>
<keyword evidence="2" id="KW-1185">Reference proteome</keyword>
<comment type="caution">
    <text evidence="1">The sequence shown here is derived from an EMBL/GenBank/DDBJ whole genome shotgun (WGS) entry which is preliminary data.</text>
</comment>
<evidence type="ECO:0000313" key="2">
    <source>
        <dbReference type="Proteomes" id="UP001195483"/>
    </source>
</evidence>